<dbReference type="Proteomes" id="UP001255246">
    <property type="component" value="Unassembled WGS sequence"/>
</dbReference>
<sequence length="202" mass="23776">MGLKSSFDSDLAKEQKLAVLLDAYYAKHLKNYDFKRVKNRKEQFQGVDVNFIHKISSNKFHIDEKAQLDYINEDLPTFAFEICYYKNEIEKEGWFFDIKKKTDFYALITAIYNDGGTLFSTCKITLVNRARLQDILIKRGLDKTNLRNHYNQNFQGKICVNELDCRKEGYLFLSKKNKAERPLNLILKLDWLLELGVAKRLV</sequence>
<organism evidence="1 2">
    <name type="scientific">Croceitalea rosinachiae</name>
    <dbReference type="NCBI Taxonomy" id="3075596"/>
    <lineage>
        <taxon>Bacteria</taxon>
        <taxon>Pseudomonadati</taxon>
        <taxon>Bacteroidota</taxon>
        <taxon>Flavobacteriia</taxon>
        <taxon>Flavobacteriales</taxon>
        <taxon>Flavobacteriaceae</taxon>
        <taxon>Croceitalea</taxon>
    </lineage>
</organism>
<comment type="caution">
    <text evidence="1">The sequence shown here is derived from an EMBL/GenBank/DDBJ whole genome shotgun (WGS) entry which is preliminary data.</text>
</comment>
<keyword evidence="2" id="KW-1185">Reference proteome</keyword>
<gene>
    <name evidence="1" type="ORF">RM706_04575</name>
</gene>
<evidence type="ECO:0000313" key="2">
    <source>
        <dbReference type="Proteomes" id="UP001255246"/>
    </source>
</evidence>
<dbReference type="RefSeq" id="WP_311349847.1">
    <property type="nucleotide sequence ID" value="NZ_JAVRHR010000001.1"/>
</dbReference>
<protein>
    <submittedName>
        <fullName evidence="1">Uncharacterized protein</fullName>
    </submittedName>
</protein>
<reference evidence="1 2" key="1">
    <citation type="submission" date="2023-09" db="EMBL/GenBank/DDBJ databases">
        <authorList>
            <person name="Rey-Velasco X."/>
        </authorList>
    </citation>
    <scope>NUCLEOTIDE SEQUENCE [LARGE SCALE GENOMIC DNA]</scope>
    <source>
        <strain evidence="1 2">F388</strain>
    </source>
</reference>
<accession>A0ABU3A7Y3</accession>
<name>A0ABU3A7Y3_9FLAO</name>
<dbReference type="EMBL" id="JAVRHR010000001">
    <property type="protein sequence ID" value="MDT0606289.1"/>
    <property type="molecule type" value="Genomic_DNA"/>
</dbReference>
<evidence type="ECO:0000313" key="1">
    <source>
        <dbReference type="EMBL" id="MDT0606289.1"/>
    </source>
</evidence>
<proteinExistence type="predicted"/>